<dbReference type="AlphaFoldDB" id="A0AAW1VE08"/>
<dbReference type="GO" id="GO:1902388">
    <property type="term" value="F:ceramide 1-phosphate transfer activity"/>
    <property type="evidence" value="ECO:0007669"/>
    <property type="project" value="TreeGrafter"/>
</dbReference>
<dbReference type="PANTHER" id="PTHR10219:SF25">
    <property type="entry name" value="PLECKSTRIN HOMOLOGY DOMAIN-CONTAINING FAMILY A MEMBER 8"/>
    <property type="match status" value="1"/>
</dbReference>
<dbReference type="Proteomes" id="UP001431783">
    <property type="component" value="Unassembled WGS sequence"/>
</dbReference>
<dbReference type="EMBL" id="JARQZJ010000126">
    <property type="protein sequence ID" value="KAK9890733.1"/>
    <property type="molecule type" value="Genomic_DNA"/>
</dbReference>
<name>A0AAW1VE08_9CUCU</name>
<dbReference type="GO" id="GO:0005829">
    <property type="term" value="C:cytosol"/>
    <property type="evidence" value="ECO:0007669"/>
    <property type="project" value="TreeGrafter"/>
</dbReference>
<proteinExistence type="predicted"/>
<keyword evidence="1" id="KW-0813">Transport</keyword>
<evidence type="ECO:0000259" key="2">
    <source>
        <dbReference type="Pfam" id="PF08718"/>
    </source>
</evidence>
<evidence type="ECO:0000313" key="4">
    <source>
        <dbReference type="Proteomes" id="UP001431783"/>
    </source>
</evidence>
<feature type="domain" description="Glycolipid transfer protein" evidence="2">
    <location>
        <begin position="32"/>
        <end position="173"/>
    </location>
</feature>
<accession>A0AAW1VE08</accession>
<dbReference type="PANTHER" id="PTHR10219">
    <property type="entry name" value="GLYCOLIPID TRANSFER PROTEIN-RELATED"/>
    <property type="match status" value="1"/>
</dbReference>
<reference evidence="3 4" key="1">
    <citation type="submission" date="2023-03" db="EMBL/GenBank/DDBJ databases">
        <title>Genome insight into feeding habits of ladybird beetles.</title>
        <authorList>
            <person name="Li H.-S."/>
            <person name="Huang Y.-H."/>
            <person name="Pang H."/>
        </authorList>
    </citation>
    <scope>NUCLEOTIDE SEQUENCE [LARGE SCALE GENOMIC DNA]</scope>
    <source>
        <strain evidence="3">SYSU_2023b</strain>
        <tissue evidence="3">Whole body</tissue>
    </source>
</reference>
<protein>
    <recommendedName>
        <fullName evidence="2">Glycolipid transfer protein domain-containing protein</fullName>
    </recommendedName>
</protein>
<organism evidence="3 4">
    <name type="scientific">Henosepilachna vigintioctopunctata</name>
    <dbReference type="NCBI Taxonomy" id="420089"/>
    <lineage>
        <taxon>Eukaryota</taxon>
        <taxon>Metazoa</taxon>
        <taxon>Ecdysozoa</taxon>
        <taxon>Arthropoda</taxon>
        <taxon>Hexapoda</taxon>
        <taxon>Insecta</taxon>
        <taxon>Pterygota</taxon>
        <taxon>Neoptera</taxon>
        <taxon>Endopterygota</taxon>
        <taxon>Coleoptera</taxon>
        <taxon>Polyphaga</taxon>
        <taxon>Cucujiformia</taxon>
        <taxon>Coccinelloidea</taxon>
        <taxon>Coccinellidae</taxon>
        <taxon>Epilachninae</taxon>
        <taxon>Epilachnini</taxon>
        <taxon>Henosepilachna</taxon>
    </lineage>
</organism>
<gene>
    <name evidence="3" type="ORF">WA026_012081</name>
</gene>
<comment type="caution">
    <text evidence="3">The sequence shown here is derived from an EMBL/GenBank/DDBJ whole genome shotgun (WGS) entry which is preliminary data.</text>
</comment>
<dbReference type="GO" id="GO:1902387">
    <property type="term" value="F:ceramide 1-phosphate binding"/>
    <property type="evidence" value="ECO:0007669"/>
    <property type="project" value="TreeGrafter"/>
</dbReference>
<dbReference type="GO" id="GO:0016020">
    <property type="term" value="C:membrane"/>
    <property type="evidence" value="ECO:0007669"/>
    <property type="project" value="TreeGrafter"/>
</dbReference>
<dbReference type="Pfam" id="PF08718">
    <property type="entry name" value="GLTP"/>
    <property type="match status" value="1"/>
</dbReference>
<dbReference type="InterPro" id="IPR036497">
    <property type="entry name" value="GLTP_sf"/>
</dbReference>
<evidence type="ECO:0000256" key="1">
    <source>
        <dbReference type="ARBA" id="ARBA00022448"/>
    </source>
</evidence>
<evidence type="ECO:0000313" key="3">
    <source>
        <dbReference type="EMBL" id="KAK9890733.1"/>
    </source>
</evidence>
<sequence>MSASNGSLPAEDSYTAFTELKETFPHFDTEKIKTEELLEGSRGIVKVIDRFGKVFAPVVFDMNRNIDKINVKFVTDEKSFEYVEDMVLLEKGSDSNVATDALQWLRRALHFIGRLFQQLIDNHDSGITSSDLTPILKRAYSETLEQYHGWLGTQLFNVITRFAPTVHCLFYTLALDKHNKVDHVVRDMRILTLKIEGCVEKLRRFYEENNLETFYRCYKKLV</sequence>
<dbReference type="FunFam" id="1.10.3520.10:FF:000001">
    <property type="entry name" value="Pleckstrin domain-containing family A member 8"/>
    <property type="match status" value="1"/>
</dbReference>
<keyword evidence="4" id="KW-1185">Reference proteome</keyword>
<dbReference type="Gene3D" id="1.10.3520.10">
    <property type="entry name" value="Glycolipid transfer protein"/>
    <property type="match status" value="1"/>
</dbReference>
<dbReference type="SUPFAM" id="SSF110004">
    <property type="entry name" value="Glycolipid transfer protein, GLTP"/>
    <property type="match status" value="1"/>
</dbReference>
<dbReference type="InterPro" id="IPR014830">
    <property type="entry name" value="Glycolipid_transfer_prot_dom"/>
</dbReference>